<dbReference type="Gene3D" id="3.40.33.10">
    <property type="entry name" value="CAP"/>
    <property type="match status" value="1"/>
</dbReference>
<dbReference type="PROSITE" id="PS51670">
    <property type="entry name" value="SHKT"/>
    <property type="match status" value="1"/>
</dbReference>
<evidence type="ECO:0000313" key="5">
    <source>
        <dbReference type="Proteomes" id="UP000274756"/>
    </source>
</evidence>
<dbReference type="EMBL" id="UYYG01001156">
    <property type="protein sequence ID" value="VDN56484.1"/>
    <property type="molecule type" value="Genomic_DNA"/>
</dbReference>
<evidence type="ECO:0000259" key="2">
    <source>
        <dbReference type="PROSITE" id="PS51670"/>
    </source>
</evidence>
<protein>
    <submittedName>
        <fullName evidence="6">ShKT domain-containing protein</fullName>
    </submittedName>
</protein>
<sequence>MAWYETYKIGCGMRTDCLESDPRFKYMLYIVCHYDPGGNMLNDPIYESGEPCSKCKRYPGSKCEKNLCAGGGPAVYCKDFYNNCNTLQQYCRMTTLPQDFKESLKKGCNKTCHYCTPI</sequence>
<dbReference type="InterPro" id="IPR035940">
    <property type="entry name" value="CAP_sf"/>
</dbReference>
<dbReference type="Proteomes" id="UP000038040">
    <property type="component" value="Unplaced"/>
</dbReference>
<evidence type="ECO:0000313" key="3">
    <source>
        <dbReference type="EMBL" id="VDN56484.1"/>
    </source>
</evidence>
<proteinExistence type="predicted"/>
<comment type="caution">
    <text evidence="1">Lacks conserved residue(s) required for the propagation of feature annotation.</text>
</comment>
<feature type="domain" description="ShKT" evidence="2">
    <location>
        <begin position="77"/>
        <end position="115"/>
    </location>
</feature>
<dbReference type="OrthoDB" id="5874910at2759"/>
<evidence type="ECO:0000313" key="6">
    <source>
        <dbReference type="WBParaSite" id="DME_0000209701-mRNA-1"/>
    </source>
</evidence>
<evidence type="ECO:0000256" key="1">
    <source>
        <dbReference type="PROSITE-ProRule" id="PRU01005"/>
    </source>
</evidence>
<reference evidence="3 5" key="2">
    <citation type="submission" date="2018-11" db="EMBL/GenBank/DDBJ databases">
        <authorList>
            <consortium name="Pathogen Informatics"/>
        </authorList>
    </citation>
    <scope>NUCLEOTIDE SEQUENCE [LARGE SCALE GENOMIC DNA]</scope>
</reference>
<dbReference type="STRING" id="318479.A0A0N4U5H2"/>
<name>A0A0N4U5H2_DRAME</name>
<gene>
    <name evidence="3" type="ORF">DME_LOCUS6457</name>
</gene>
<dbReference type="WBParaSite" id="DME_0000209701-mRNA-1">
    <property type="protein sequence ID" value="DME_0000209701-mRNA-1"/>
    <property type="gene ID" value="DME_0000209701"/>
</dbReference>
<keyword evidence="5" id="KW-1185">Reference proteome</keyword>
<organism evidence="4 6">
    <name type="scientific">Dracunculus medinensis</name>
    <name type="common">Guinea worm</name>
    <dbReference type="NCBI Taxonomy" id="318479"/>
    <lineage>
        <taxon>Eukaryota</taxon>
        <taxon>Metazoa</taxon>
        <taxon>Ecdysozoa</taxon>
        <taxon>Nematoda</taxon>
        <taxon>Chromadorea</taxon>
        <taxon>Rhabditida</taxon>
        <taxon>Spirurina</taxon>
        <taxon>Dracunculoidea</taxon>
        <taxon>Dracunculidae</taxon>
        <taxon>Dracunculus</taxon>
    </lineage>
</organism>
<dbReference type="Proteomes" id="UP000274756">
    <property type="component" value="Unassembled WGS sequence"/>
</dbReference>
<dbReference type="AlphaFoldDB" id="A0A0N4U5H2"/>
<reference evidence="6" key="1">
    <citation type="submission" date="2017-02" db="UniProtKB">
        <authorList>
            <consortium name="WormBaseParasite"/>
        </authorList>
    </citation>
    <scope>IDENTIFICATION</scope>
</reference>
<dbReference type="InterPro" id="IPR018244">
    <property type="entry name" value="Allrgn_V5/Tpx1_CS"/>
</dbReference>
<evidence type="ECO:0000313" key="4">
    <source>
        <dbReference type="Proteomes" id="UP000038040"/>
    </source>
</evidence>
<dbReference type="GO" id="GO:0005576">
    <property type="term" value="C:extracellular region"/>
    <property type="evidence" value="ECO:0007669"/>
    <property type="project" value="InterPro"/>
</dbReference>
<accession>A0A0N4U5H2</accession>
<dbReference type="InterPro" id="IPR003582">
    <property type="entry name" value="ShKT_dom"/>
</dbReference>
<dbReference type="SUPFAM" id="SSF55797">
    <property type="entry name" value="PR-1-like"/>
    <property type="match status" value="1"/>
</dbReference>
<dbReference type="PROSITE" id="PS01010">
    <property type="entry name" value="CRISP_2"/>
    <property type="match status" value="1"/>
</dbReference>